<comment type="caution">
    <text evidence="1">The sequence shown here is derived from an EMBL/GenBank/DDBJ whole genome shotgun (WGS) entry which is preliminary data.</text>
</comment>
<dbReference type="AlphaFoldDB" id="A0A5A7MME3"/>
<dbReference type="EMBL" id="BKBW01000020">
    <property type="protein sequence ID" value="GEQ77885.1"/>
    <property type="molecule type" value="Genomic_DNA"/>
</dbReference>
<name>A0A5A7MME3_COMTE</name>
<sequence>MPFLSPGATSGFIFHLDKVSSKPAAAHLPQVWAKMGAGAELFKLPASYEKAINGVRTSFYNPAMAAKASTWVRV</sequence>
<evidence type="ECO:0000313" key="2">
    <source>
        <dbReference type="Proteomes" id="UP000323105"/>
    </source>
</evidence>
<accession>A0A5A7MME3</accession>
<gene>
    <name evidence="1" type="ORF">CTTA_4890</name>
</gene>
<dbReference type="Proteomes" id="UP000323105">
    <property type="component" value="Unassembled WGS sequence"/>
</dbReference>
<evidence type="ECO:0000313" key="1">
    <source>
        <dbReference type="EMBL" id="GEQ77885.1"/>
    </source>
</evidence>
<protein>
    <submittedName>
        <fullName evidence="1">Uncharacterized protein</fullName>
    </submittedName>
</protein>
<proteinExistence type="predicted"/>
<reference evidence="1 2" key="1">
    <citation type="journal article" date="2019" name="Microbiol. Resour. Announc.">
        <title>Draft Genome Sequence of Comamonas testosteroni TA441, a Bacterium That Has a Cryptic Phenol Degradation Gene Cluster.</title>
        <authorList>
            <person name="Arai H."/>
            <person name="Ishii M."/>
        </authorList>
    </citation>
    <scope>NUCLEOTIDE SEQUENCE [LARGE SCALE GENOMIC DNA]</scope>
    <source>
        <strain evidence="1 2">TA441</strain>
    </source>
</reference>
<organism evidence="1 2">
    <name type="scientific">Comamonas testosteroni</name>
    <name type="common">Pseudomonas testosteroni</name>
    <dbReference type="NCBI Taxonomy" id="285"/>
    <lineage>
        <taxon>Bacteria</taxon>
        <taxon>Pseudomonadati</taxon>
        <taxon>Pseudomonadota</taxon>
        <taxon>Betaproteobacteria</taxon>
        <taxon>Burkholderiales</taxon>
        <taxon>Comamonadaceae</taxon>
        <taxon>Comamonas</taxon>
    </lineage>
</organism>